<evidence type="ECO:0000313" key="10">
    <source>
        <dbReference type="Proteomes" id="UP000183685"/>
    </source>
</evidence>
<evidence type="ECO:0000313" key="9">
    <source>
        <dbReference type="EMBL" id="SDE12772.1"/>
    </source>
</evidence>
<evidence type="ECO:0000256" key="3">
    <source>
        <dbReference type="ARBA" id="ARBA00022692"/>
    </source>
</evidence>
<dbReference type="InterPro" id="IPR003838">
    <property type="entry name" value="ABC3_permease_C"/>
</dbReference>
<feature type="transmembrane region" description="Helical" evidence="6">
    <location>
        <begin position="335"/>
        <end position="358"/>
    </location>
</feature>
<keyword evidence="3 6" id="KW-0812">Transmembrane</keyword>
<keyword evidence="2" id="KW-1003">Cell membrane</keyword>
<keyword evidence="4 6" id="KW-1133">Transmembrane helix</keyword>
<feature type="transmembrane region" description="Helical" evidence="6">
    <location>
        <begin position="429"/>
        <end position="450"/>
    </location>
</feature>
<evidence type="ECO:0000256" key="4">
    <source>
        <dbReference type="ARBA" id="ARBA00022989"/>
    </source>
</evidence>
<proteinExistence type="predicted"/>
<feature type="transmembrane region" description="Helical" evidence="6">
    <location>
        <begin position="378"/>
        <end position="400"/>
    </location>
</feature>
<protein>
    <submittedName>
        <fullName evidence="9">MacB-like core domain-containing protein</fullName>
    </submittedName>
</protein>
<dbReference type="Pfam" id="PF12704">
    <property type="entry name" value="MacB_PCD"/>
    <property type="match status" value="1"/>
</dbReference>
<dbReference type="PANTHER" id="PTHR30572:SF18">
    <property type="entry name" value="ABC-TYPE MACROLIDE FAMILY EXPORT SYSTEM PERMEASE COMPONENT 2"/>
    <property type="match status" value="1"/>
</dbReference>
<feature type="domain" description="ABC3 transporter permease C-terminal" evidence="7">
    <location>
        <begin position="291"/>
        <end position="408"/>
    </location>
</feature>
<dbReference type="RefSeq" id="WP_068303786.1">
    <property type="nucleotide sequence ID" value="NZ_FNAK01000004.1"/>
</dbReference>
<feature type="domain" description="MacB-like periplasmic core" evidence="8">
    <location>
        <begin position="25"/>
        <end position="242"/>
    </location>
</feature>
<dbReference type="InterPro" id="IPR050250">
    <property type="entry name" value="Macrolide_Exporter_MacB"/>
</dbReference>
<reference evidence="9 10" key="1">
    <citation type="submission" date="2016-10" db="EMBL/GenBank/DDBJ databases">
        <authorList>
            <person name="de Groot N.N."/>
        </authorList>
    </citation>
    <scope>NUCLEOTIDE SEQUENCE [LARGE SCALE GENOMIC DNA]</scope>
    <source>
        <strain evidence="9 10">CGMCC 1.9109</strain>
    </source>
</reference>
<feature type="transmembrane region" description="Helical" evidence="6">
    <location>
        <begin position="735"/>
        <end position="754"/>
    </location>
</feature>
<dbReference type="InterPro" id="IPR025857">
    <property type="entry name" value="MacB_PCD"/>
</dbReference>
<keyword evidence="5 6" id="KW-0472">Membrane</keyword>
<evidence type="ECO:0000259" key="8">
    <source>
        <dbReference type="Pfam" id="PF12704"/>
    </source>
</evidence>
<feature type="transmembrane region" description="Helical" evidence="6">
    <location>
        <begin position="683"/>
        <end position="708"/>
    </location>
</feature>
<evidence type="ECO:0000259" key="7">
    <source>
        <dbReference type="Pfam" id="PF02687"/>
    </source>
</evidence>
<feature type="transmembrane region" description="Helical" evidence="6">
    <location>
        <begin position="769"/>
        <end position="788"/>
    </location>
</feature>
<evidence type="ECO:0000256" key="5">
    <source>
        <dbReference type="ARBA" id="ARBA00023136"/>
    </source>
</evidence>
<dbReference type="Proteomes" id="UP000183685">
    <property type="component" value="Unassembled WGS sequence"/>
</dbReference>
<dbReference type="GO" id="GO:0005886">
    <property type="term" value="C:plasma membrane"/>
    <property type="evidence" value="ECO:0007669"/>
    <property type="project" value="UniProtKB-SubCell"/>
</dbReference>
<evidence type="ECO:0000256" key="2">
    <source>
        <dbReference type="ARBA" id="ARBA00022475"/>
    </source>
</evidence>
<evidence type="ECO:0000256" key="1">
    <source>
        <dbReference type="ARBA" id="ARBA00004651"/>
    </source>
</evidence>
<sequence length="806" mass="88758">MKKSFSFFKASMRLWRRHIMGVLVAVLGLACAFAVGLLAVFYIYDGARSDYWIKNVDTLYRVNNQWLMNGQKGIFGNTSETRIEHAALIKDNVPEVLATTRLFAKDSTARIEDNDFPVKAMFVDAGFPDLIPLPMVRGDLHTALASPDSLVLMESEAERLFAGDPIGQTVTLTFGEENFAYKVAAVARDIPPNSQLALKMLLPWNEARMALGEKFWDFGVDVFTYIRLAEGVDTAALDARIRSDISALSPPRGTMSDHLSIEAVKGSRMHGDAFTIMRQNVDKNMVKILLVMATVLLLAAGFNFVHLITGITLLRSREVAIRRISGASRGHLMASFLLEACGLTLVAYGLGILLAADLAPFAGSYMNADIPVMIGERLPLMLLCSLAALTVGLAAALYIVSRISRITPQSLLHASQATVTGSGARLKSILLAVQALALVGSLLAGGQIYYQFQHLLTMERGIKTDGVMMVRYLEDKSQRALFVGSFFEDLKTLPGVKDATLLNMGPFHDYIQVTSYRYEGAEEPKQAIIKPVGPDYFDLLGVEILASAGDWRDQKNVIALPERSLGAFGFDSPKAALDQHLIEIEDGPDGKPTQHPKRIMAVVRDIKDDGYRMRQPVVFDLTRTDEGDPAHIMLVTDTDNAELEATIRAMIAERFPDAKDPQITWLSNSMRAFFNKAETLAEVVAVMAGLCLVLCVAALYSLASHYAVTRAREIALRRVLGAGKRDISRLFLRKMLLPVAIGGLLALAPIWWLMSQWITNFRDQAPLPYGAYALALIAVLLVAALMLMGHVRRVLRLRPASVLYHE</sequence>
<gene>
    <name evidence="9" type="ORF">SAMN04488071_2185</name>
</gene>
<dbReference type="Pfam" id="PF02687">
    <property type="entry name" value="FtsX"/>
    <property type="match status" value="2"/>
</dbReference>
<dbReference type="STRING" id="637679.GCA_001550055_01672"/>
<keyword evidence="10" id="KW-1185">Reference proteome</keyword>
<dbReference type="OrthoDB" id="9770036at2"/>
<feature type="domain" description="ABC3 transporter permease C-terminal" evidence="7">
    <location>
        <begin position="686"/>
        <end position="796"/>
    </location>
</feature>
<accession>A0A1G7AD91</accession>
<feature type="transmembrane region" description="Helical" evidence="6">
    <location>
        <begin position="21"/>
        <end position="44"/>
    </location>
</feature>
<name>A0A1G7AD91_9PROT</name>
<dbReference type="PROSITE" id="PS51257">
    <property type="entry name" value="PROKAR_LIPOPROTEIN"/>
    <property type="match status" value="1"/>
</dbReference>
<feature type="transmembrane region" description="Helical" evidence="6">
    <location>
        <begin position="288"/>
        <end position="314"/>
    </location>
</feature>
<evidence type="ECO:0000256" key="6">
    <source>
        <dbReference type="SAM" id="Phobius"/>
    </source>
</evidence>
<dbReference type="GO" id="GO:0022857">
    <property type="term" value="F:transmembrane transporter activity"/>
    <property type="evidence" value="ECO:0007669"/>
    <property type="project" value="TreeGrafter"/>
</dbReference>
<dbReference type="AlphaFoldDB" id="A0A1G7AD91"/>
<dbReference type="PANTHER" id="PTHR30572">
    <property type="entry name" value="MEMBRANE COMPONENT OF TRANSPORTER-RELATED"/>
    <property type="match status" value="1"/>
</dbReference>
<organism evidence="9 10">
    <name type="scientific">Kordiimonas lacus</name>
    <dbReference type="NCBI Taxonomy" id="637679"/>
    <lineage>
        <taxon>Bacteria</taxon>
        <taxon>Pseudomonadati</taxon>
        <taxon>Pseudomonadota</taxon>
        <taxon>Alphaproteobacteria</taxon>
        <taxon>Kordiimonadales</taxon>
        <taxon>Kordiimonadaceae</taxon>
        <taxon>Kordiimonas</taxon>
    </lineage>
</organism>
<dbReference type="EMBL" id="FNAK01000004">
    <property type="protein sequence ID" value="SDE12772.1"/>
    <property type="molecule type" value="Genomic_DNA"/>
</dbReference>
<comment type="subcellular location">
    <subcellularLocation>
        <location evidence="1">Cell membrane</location>
        <topology evidence="1">Multi-pass membrane protein</topology>
    </subcellularLocation>
</comment>